<dbReference type="EMBL" id="JAVRJZ010000004">
    <property type="protein sequence ID" value="KAK2724033.1"/>
    <property type="molecule type" value="Genomic_DNA"/>
</dbReference>
<accession>A0AA88LA70</accession>
<feature type="transmembrane region" description="Helical" evidence="1">
    <location>
        <begin position="7"/>
        <end position="24"/>
    </location>
</feature>
<keyword evidence="1" id="KW-0812">Transmembrane</keyword>
<name>A0AA88LA70_ARTSF</name>
<gene>
    <name evidence="2" type="ORF">QYM36_002398</name>
</gene>
<organism evidence="2 3">
    <name type="scientific">Artemia franciscana</name>
    <name type="common">Brine shrimp</name>
    <name type="synonym">Artemia sanfranciscana</name>
    <dbReference type="NCBI Taxonomy" id="6661"/>
    <lineage>
        <taxon>Eukaryota</taxon>
        <taxon>Metazoa</taxon>
        <taxon>Ecdysozoa</taxon>
        <taxon>Arthropoda</taxon>
        <taxon>Crustacea</taxon>
        <taxon>Branchiopoda</taxon>
        <taxon>Anostraca</taxon>
        <taxon>Artemiidae</taxon>
        <taxon>Artemia</taxon>
    </lineage>
</organism>
<evidence type="ECO:0000256" key="1">
    <source>
        <dbReference type="SAM" id="Phobius"/>
    </source>
</evidence>
<keyword evidence="1" id="KW-1133">Transmembrane helix</keyword>
<keyword evidence="3" id="KW-1185">Reference proteome</keyword>
<proteinExistence type="predicted"/>
<keyword evidence="1" id="KW-0472">Membrane</keyword>
<evidence type="ECO:0000313" key="2">
    <source>
        <dbReference type="EMBL" id="KAK2724033.1"/>
    </source>
</evidence>
<dbReference type="AlphaFoldDB" id="A0AA88LA70"/>
<dbReference type="Proteomes" id="UP001187531">
    <property type="component" value="Unassembled WGS sequence"/>
</dbReference>
<evidence type="ECO:0000313" key="3">
    <source>
        <dbReference type="Proteomes" id="UP001187531"/>
    </source>
</evidence>
<comment type="caution">
    <text evidence="2">The sequence shown here is derived from an EMBL/GenBank/DDBJ whole genome shotgun (WGS) entry which is preliminary data.</text>
</comment>
<sequence length="198" mass="23114">MIQKQDLGCFVMTSILTFPLIPISRCLSTSVLNILMLNRFFVFVCFNRPEMIRIYQKSDFCWFTSYIKSSTQDVNQETPKDYMCYEELKDGLRYRCSTYTLLRQLLGSDYMKVELMSRIHFNPGTPIIGEKPEFICVKDSKVIQLKVKELIQQFETEGFKREEIAVIETGQWKDVIKQVLRLDMNGDGEGALSEQRAL</sequence>
<reference evidence="2" key="1">
    <citation type="submission" date="2023-07" db="EMBL/GenBank/DDBJ databases">
        <title>Chromosome-level genome assembly of Artemia franciscana.</title>
        <authorList>
            <person name="Jo E."/>
        </authorList>
    </citation>
    <scope>NUCLEOTIDE SEQUENCE</scope>
    <source>
        <tissue evidence="2">Whole body</tissue>
    </source>
</reference>
<protein>
    <submittedName>
        <fullName evidence="2">Uncharacterized protein</fullName>
    </submittedName>
</protein>